<keyword evidence="5 9" id="KW-0560">Oxidoreductase</keyword>
<dbReference type="RefSeq" id="WP_008726060.1">
    <property type="nucleotide sequence ID" value="NZ_JH994111.1"/>
</dbReference>
<evidence type="ECO:0000256" key="5">
    <source>
        <dbReference type="ARBA" id="ARBA00023002"/>
    </source>
</evidence>
<reference evidence="11 12" key="1">
    <citation type="submission" date="2012-07" db="EMBL/GenBank/DDBJ databases">
        <title>Genome sequence of Brachyspira sp. 30446, isolated from a pig with mucohaemorrhagic colitis.</title>
        <authorList>
            <person name="Rubin J.E."/>
            <person name="Fernando C."/>
            <person name="Harding J.C.S."/>
            <person name="Hill J.E."/>
        </authorList>
    </citation>
    <scope>NUCLEOTIDE SEQUENCE [LARGE SCALE GENOMIC DNA]</scope>
    <source>
        <strain evidence="11 12">30446</strain>
    </source>
</reference>
<feature type="binding site" evidence="9">
    <location>
        <position position="188"/>
    </location>
    <ligand>
        <name>substrate</name>
    </ligand>
</feature>
<dbReference type="HAMAP" id="MF_00956">
    <property type="entry name" value="GDP_fucose_synth"/>
    <property type="match status" value="1"/>
</dbReference>
<dbReference type="CDD" id="cd05239">
    <property type="entry name" value="GDP_FS_SDR_e"/>
    <property type="match status" value="1"/>
</dbReference>
<protein>
    <recommendedName>
        <fullName evidence="3 9">GDP-L-fucose synthase</fullName>
        <ecNumber evidence="3 9">1.1.1.271</ecNumber>
    </recommendedName>
    <alternativeName>
        <fullName evidence="9">GDP-4-keto-6-deoxy-D-mannose-3,5-epimerase-4-reductase</fullName>
    </alternativeName>
</protein>
<evidence type="ECO:0000256" key="3">
    <source>
        <dbReference type="ARBA" id="ARBA00012371"/>
    </source>
</evidence>
<dbReference type="InterPro" id="IPR036291">
    <property type="entry name" value="NAD(P)-bd_dom_sf"/>
</dbReference>
<keyword evidence="7 9" id="KW-0511">Multifunctional enzyme</keyword>
<dbReference type="UniPathway" id="UPA00128">
    <property type="reaction ID" value="UER00191"/>
</dbReference>
<dbReference type="GO" id="GO:0070401">
    <property type="term" value="F:NADP+ binding"/>
    <property type="evidence" value="ECO:0007669"/>
    <property type="project" value="UniProtKB-UniRule"/>
</dbReference>
<dbReference type="GO" id="GO:0050577">
    <property type="term" value="F:GDP-L-fucose synthase activity"/>
    <property type="evidence" value="ECO:0007669"/>
    <property type="project" value="UniProtKB-UniRule"/>
</dbReference>
<name>A0A2U4F0Z7_9SPIR</name>
<dbReference type="EMBL" id="ALNZ01000035">
    <property type="protein sequence ID" value="EKV55917.1"/>
    <property type="molecule type" value="Genomic_DNA"/>
</dbReference>
<keyword evidence="4 9" id="KW-0521">NADP</keyword>
<comment type="similarity">
    <text evidence="2 9">Belongs to the NAD(P)-dependent epimerase/dehydratase family. Fucose synthase subfamily.</text>
</comment>
<dbReference type="InterPro" id="IPR028614">
    <property type="entry name" value="GDP_fucose/colitose_synth"/>
</dbReference>
<dbReference type="OrthoDB" id="9811425at2"/>
<dbReference type="SUPFAM" id="SSF51735">
    <property type="entry name" value="NAD(P)-binding Rossmann-fold domains"/>
    <property type="match status" value="1"/>
</dbReference>
<evidence type="ECO:0000313" key="11">
    <source>
        <dbReference type="EMBL" id="EKV55917.1"/>
    </source>
</evidence>
<feature type="binding site" evidence="9">
    <location>
        <position position="273"/>
    </location>
    <ligand>
        <name>substrate</name>
    </ligand>
</feature>
<comment type="pathway">
    <text evidence="1 9">Nucleotide-sugar biosynthesis; GDP-L-fucose biosynthesis via de novo pathway; GDP-L-fucose from GDP-alpha-D-mannose: step 2/2.</text>
</comment>
<dbReference type="FunFam" id="3.40.50.720:FF:000101">
    <property type="entry name" value="GDP-L-fucose synthase"/>
    <property type="match status" value="1"/>
</dbReference>
<dbReference type="Gene3D" id="3.90.25.10">
    <property type="entry name" value="UDP-galactose 4-epimerase, domain 1"/>
    <property type="match status" value="1"/>
</dbReference>
<gene>
    <name evidence="9" type="primary">fcl</name>
    <name evidence="11" type="ORF">A966_12758</name>
</gene>
<dbReference type="STRING" id="1289135.A966_12758"/>
<feature type="binding site" evidence="9">
    <location>
        <position position="180"/>
    </location>
    <ligand>
        <name>NADP(+)</name>
        <dbReference type="ChEBI" id="CHEBI:58349"/>
    </ligand>
</feature>
<dbReference type="EC" id="1.1.1.271" evidence="3 9"/>
<evidence type="ECO:0000259" key="10">
    <source>
        <dbReference type="Pfam" id="PF01370"/>
    </source>
</evidence>
<feature type="binding site" evidence="9">
    <location>
        <position position="203"/>
    </location>
    <ligand>
        <name>substrate</name>
    </ligand>
</feature>
<dbReference type="Pfam" id="PF01370">
    <property type="entry name" value="Epimerase"/>
    <property type="match status" value="1"/>
</dbReference>
<organism evidence="11 12">
    <name type="scientific">Brachyspira hampsonii 30446</name>
    <dbReference type="NCBI Taxonomy" id="1289135"/>
    <lineage>
        <taxon>Bacteria</taxon>
        <taxon>Pseudomonadati</taxon>
        <taxon>Spirochaetota</taxon>
        <taxon>Spirochaetia</taxon>
        <taxon>Brachyspirales</taxon>
        <taxon>Brachyspiraceae</taxon>
        <taxon>Brachyspira</taxon>
    </lineage>
</organism>
<dbReference type="Gene3D" id="3.40.50.720">
    <property type="entry name" value="NAD(P)-binding Rossmann-like Domain"/>
    <property type="match status" value="1"/>
</dbReference>
<comment type="function">
    <text evidence="9">Catalyzes the two-step NADP-dependent conversion of GDP-4-dehydro-6-deoxy-D-mannose to GDP-fucose, involving an epimerase and a reductase reaction.</text>
</comment>
<feature type="binding site" evidence="9">
    <location>
        <position position="141"/>
    </location>
    <ligand>
        <name>NADP(+)</name>
        <dbReference type="ChEBI" id="CHEBI:58349"/>
    </ligand>
</feature>
<dbReference type="AlphaFoldDB" id="A0A2U4F0Z7"/>
<feature type="binding site" evidence="9">
    <location>
        <begin position="11"/>
        <end position="17"/>
    </location>
    <ligand>
        <name>NADP(+)</name>
        <dbReference type="ChEBI" id="CHEBI:58349"/>
    </ligand>
</feature>
<evidence type="ECO:0000256" key="9">
    <source>
        <dbReference type="HAMAP-Rule" id="MF_00956"/>
    </source>
</evidence>
<dbReference type="GO" id="GO:0042351">
    <property type="term" value="P:'de novo' GDP-L-fucose biosynthetic process"/>
    <property type="evidence" value="ECO:0007669"/>
    <property type="project" value="UniProtKB-UniRule"/>
</dbReference>
<evidence type="ECO:0000256" key="7">
    <source>
        <dbReference type="ARBA" id="ARBA00023268"/>
    </source>
</evidence>
<feature type="binding site" evidence="9">
    <location>
        <begin position="164"/>
        <end position="167"/>
    </location>
    <ligand>
        <name>NADP(+)</name>
        <dbReference type="ChEBI" id="CHEBI:58349"/>
    </ligand>
</feature>
<comment type="catalytic activity">
    <reaction evidence="8 9">
        <text>GDP-beta-L-fucose + NADP(+) = GDP-4-dehydro-alpha-D-rhamnose + NADPH + H(+)</text>
        <dbReference type="Rhea" id="RHEA:18885"/>
        <dbReference type="ChEBI" id="CHEBI:15378"/>
        <dbReference type="ChEBI" id="CHEBI:57273"/>
        <dbReference type="ChEBI" id="CHEBI:57783"/>
        <dbReference type="ChEBI" id="CHEBI:57964"/>
        <dbReference type="ChEBI" id="CHEBI:58349"/>
        <dbReference type="EC" id="1.1.1.271"/>
    </reaction>
</comment>
<dbReference type="Proteomes" id="UP000011663">
    <property type="component" value="Unassembled WGS sequence"/>
</dbReference>
<sequence length="313" mass="35798">MDKNIKIYIAGHKGLVGSAIDRVLTKNGYTNIIRKTHSELDLRDREKVFNFFEKEKPEWLFLSAAKVGGIYANNTYPVDFLLYNLQIQNNIIEASYKYNVKKLMFLGSSCIYPKECPQPIKEEYLLSGYLESTNQTYALAKIAGIELCDAYNRQYNTNYIAVMPCNLYGINDNYHAENAHVIPMLIRRFHEAKINNLKETVIWGSGTPLREFMSSDDLAEACLYLMENKNAKDIGKFINIGSGKEVTIKELSELIKKTVGFEGEIKLDSSKPDGTMRKLLDVSKINSLGWKYKIELADGLKIAYEDFLKNYNK</sequence>
<feature type="binding site" evidence="9">
    <location>
        <begin position="106"/>
        <end position="109"/>
    </location>
    <ligand>
        <name>NADP(+)</name>
        <dbReference type="ChEBI" id="CHEBI:58349"/>
    </ligand>
</feature>
<proteinExistence type="inferred from homology"/>
<feature type="site" description="Important for catalytic activity" evidence="9">
    <location>
        <position position="108"/>
    </location>
</feature>
<feature type="site" description="Important for catalytic activity" evidence="9">
    <location>
        <position position="110"/>
    </location>
</feature>
<dbReference type="GO" id="GO:0016853">
    <property type="term" value="F:isomerase activity"/>
    <property type="evidence" value="ECO:0007669"/>
    <property type="project" value="UniProtKB-KW"/>
</dbReference>
<dbReference type="PANTHER" id="PTHR43238:SF1">
    <property type="entry name" value="GDP-L-FUCOSE SYNTHASE"/>
    <property type="match status" value="1"/>
</dbReference>
<evidence type="ECO:0000256" key="6">
    <source>
        <dbReference type="ARBA" id="ARBA00023235"/>
    </source>
</evidence>
<feature type="domain" description="NAD-dependent epimerase/dehydratase" evidence="10">
    <location>
        <begin position="7"/>
        <end position="241"/>
    </location>
</feature>
<dbReference type="GeneID" id="66488950"/>
<comment type="caution">
    <text evidence="11">The sequence shown here is derived from an EMBL/GenBank/DDBJ whole genome shotgun (WGS) entry which is preliminary data.</text>
</comment>
<evidence type="ECO:0000256" key="2">
    <source>
        <dbReference type="ARBA" id="ARBA00005959"/>
    </source>
</evidence>
<keyword evidence="6 9" id="KW-0413">Isomerase</keyword>
<feature type="active site" description="Proton donor/acceptor" evidence="9">
    <location>
        <position position="137"/>
    </location>
</feature>
<dbReference type="PANTHER" id="PTHR43238">
    <property type="entry name" value="GDP-L-FUCOSE SYNTHASE"/>
    <property type="match status" value="1"/>
</dbReference>
<evidence type="ECO:0000256" key="4">
    <source>
        <dbReference type="ARBA" id="ARBA00022857"/>
    </source>
</evidence>
<evidence type="ECO:0000256" key="8">
    <source>
        <dbReference type="ARBA" id="ARBA00051935"/>
    </source>
</evidence>
<dbReference type="InterPro" id="IPR001509">
    <property type="entry name" value="Epimerase_deHydtase"/>
</dbReference>
<evidence type="ECO:0000256" key="1">
    <source>
        <dbReference type="ARBA" id="ARBA00004883"/>
    </source>
</evidence>
<evidence type="ECO:0000313" key="12">
    <source>
        <dbReference type="Proteomes" id="UP000011663"/>
    </source>
</evidence>
<feature type="binding site" evidence="9">
    <location>
        <position position="210"/>
    </location>
    <ligand>
        <name>substrate</name>
    </ligand>
</feature>
<accession>A0A2U4F0Z7</accession>